<dbReference type="GO" id="GO:0003860">
    <property type="term" value="F:3-hydroxyisobutyryl-CoA hydrolase activity"/>
    <property type="evidence" value="ECO:0007669"/>
    <property type="project" value="UniProtKB-EC"/>
</dbReference>
<organism evidence="5 6">
    <name type="scientific">Moraxella pluranimalium</name>
    <dbReference type="NCBI Taxonomy" id="470453"/>
    <lineage>
        <taxon>Bacteria</taxon>
        <taxon>Pseudomonadati</taxon>
        <taxon>Pseudomonadota</taxon>
        <taxon>Gammaproteobacteria</taxon>
        <taxon>Moraxellales</taxon>
        <taxon>Moraxellaceae</taxon>
        <taxon>Moraxella</taxon>
    </lineage>
</organism>
<evidence type="ECO:0000256" key="1">
    <source>
        <dbReference type="ARBA" id="ARBA00001709"/>
    </source>
</evidence>
<evidence type="ECO:0000256" key="3">
    <source>
        <dbReference type="ARBA" id="ARBA00022801"/>
    </source>
</evidence>
<evidence type="ECO:0000313" key="5">
    <source>
        <dbReference type="EMBL" id="OOS25595.1"/>
    </source>
</evidence>
<dbReference type="InterPro" id="IPR045004">
    <property type="entry name" value="ECH_dom"/>
</dbReference>
<dbReference type="Gene3D" id="3.90.226.10">
    <property type="entry name" value="2-enoyl-CoA Hydratase, Chain A, domain 1"/>
    <property type="match status" value="1"/>
</dbReference>
<protein>
    <recommendedName>
        <fullName evidence="2">3-hydroxyisobutyryl-CoA hydrolase</fullName>
        <ecNumber evidence="2">3.1.2.4</ecNumber>
    </recommendedName>
</protein>
<gene>
    <name evidence="5" type="ORF">B0680_01845</name>
</gene>
<reference evidence="5 6" key="1">
    <citation type="submission" date="2017-02" db="EMBL/GenBank/DDBJ databases">
        <title>Draft genome sequence of Moraxella pluranimalium CCUG 54913T type strain.</title>
        <authorList>
            <person name="Salva-Serra F."/>
            <person name="Engstrom-Jakobsson H."/>
            <person name="Thorell K."/>
            <person name="Jaen-Luchoro D."/>
            <person name="Gonzales-Siles L."/>
            <person name="Karlsson R."/>
            <person name="Yazdan S."/>
            <person name="Boulund F."/>
            <person name="Johnning A."/>
            <person name="Engstrand L."/>
            <person name="Kristiansson E."/>
            <person name="Moore E."/>
        </authorList>
    </citation>
    <scope>NUCLEOTIDE SEQUENCE [LARGE SCALE GENOMIC DNA]</scope>
    <source>
        <strain evidence="5 6">CCUG 54913</strain>
    </source>
</reference>
<dbReference type="InterPro" id="IPR029045">
    <property type="entry name" value="ClpP/crotonase-like_dom_sf"/>
</dbReference>
<sequence length="220" mass="24566">MAMPEVGIGLFPDAGGSYFLKQMPKRLGLFLGLTGARFNGADAIALGVADVMMASDDYGRLVDALQSATWADDASNHQMLDDLLDTLHRTDLLDDGWLLPHQAVANELVSVDSLLAFDNKVQSYMTQDDCDNYIKTALTNYQKGCPTSAGLTWQIYHQVENKSFDEVMDMELIVALYCCHFGEFAEGVRALLIDKDKNPKWHYTVDSLPQAHLDRHFIAW</sequence>
<dbReference type="PANTHER" id="PTHR43176">
    <property type="entry name" value="3-HYDROXYISOBUTYRYL-COA HYDROLASE-RELATED"/>
    <property type="match status" value="1"/>
</dbReference>
<dbReference type="RefSeq" id="WP_078253351.1">
    <property type="nucleotide sequence ID" value="NZ_MUYU01000006.1"/>
</dbReference>
<dbReference type="EMBL" id="MUYU01000006">
    <property type="protein sequence ID" value="OOS25595.1"/>
    <property type="molecule type" value="Genomic_DNA"/>
</dbReference>
<dbReference type="AlphaFoldDB" id="A0A1T0CTB4"/>
<dbReference type="STRING" id="470453.B0680_01845"/>
<keyword evidence="6" id="KW-1185">Reference proteome</keyword>
<keyword evidence="3" id="KW-0378">Hydrolase</keyword>
<dbReference type="Pfam" id="PF16113">
    <property type="entry name" value="ECH_2"/>
    <property type="match status" value="1"/>
</dbReference>
<dbReference type="GO" id="GO:0005829">
    <property type="term" value="C:cytosol"/>
    <property type="evidence" value="ECO:0007669"/>
    <property type="project" value="TreeGrafter"/>
</dbReference>
<comment type="caution">
    <text evidence="5">The sequence shown here is derived from an EMBL/GenBank/DDBJ whole genome shotgun (WGS) entry which is preliminary data.</text>
</comment>
<dbReference type="OrthoDB" id="9790967at2"/>
<evidence type="ECO:0000256" key="2">
    <source>
        <dbReference type="ARBA" id="ARBA00011915"/>
    </source>
</evidence>
<feature type="domain" description="Enoyl-CoA hydratase/isomerase" evidence="4">
    <location>
        <begin position="1"/>
        <end position="217"/>
    </location>
</feature>
<comment type="catalytic activity">
    <reaction evidence="1">
        <text>3-hydroxy-2-methylpropanoyl-CoA + H2O = 3-hydroxy-2-methylpropanoate + CoA + H(+)</text>
        <dbReference type="Rhea" id="RHEA:20888"/>
        <dbReference type="ChEBI" id="CHEBI:11805"/>
        <dbReference type="ChEBI" id="CHEBI:15377"/>
        <dbReference type="ChEBI" id="CHEBI:15378"/>
        <dbReference type="ChEBI" id="CHEBI:57287"/>
        <dbReference type="ChEBI" id="CHEBI:57340"/>
        <dbReference type="EC" id="3.1.2.4"/>
    </reaction>
</comment>
<evidence type="ECO:0000313" key="6">
    <source>
        <dbReference type="Proteomes" id="UP000189800"/>
    </source>
</evidence>
<dbReference type="SUPFAM" id="SSF52096">
    <property type="entry name" value="ClpP/crotonase"/>
    <property type="match status" value="1"/>
</dbReference>
<dbReference type="InterPro" id="IPR032259">
    <property type="entry name" value="HIBYL-CoA-H"/>
</dbReference>
<proteinExistence type="predicted"/>
<evidence type="ECO:0000259" key="4">
    <source>
        <dbReference type="Pfam" id="PF16113"/>
    </source>
</evidence>
<accession>A0A1T0CTB4</accession>
<dbReference type="EC" id="3.1.2.4" evidence="2"/>
<name>A0A1T0CTB4_9GAMM</name>
<dbReference type="Proteomes" id="UP000189800">
    <property type="component" value="Unassembled WGS sequence"/>
</dbReference>
<dbReference type="GO" id="GO:0006574">
    <property type="term" value="P:L-valine catabolic process"/>
    <property type="evidence" value="ECO:0007669"/>
    <property type="project" value="TreeGrafter"/>
</dbReference>
<dbReference type="PANTHER" id="PTHR43176:SF3">
    <property type="entry name" value="3-HYDROXYISOBUTYRYL-COA HYDROLASE, MITOCHONDRIAL"/>
    <property type="match status" value="1"/>
</dbReference>